<proteinExistence type="predicted"/>
<feature type="transmembrane region" description="Helical" evidence="1">
    <location>
        <begin position="210"/>
        <end position="227"/>
    </location>
</feature>
<accession>A0A9D7JZP2</accession>
<evidence type="ECO:0000259" key="3">
    <source>
        <dbReference type="Pfam" id="PF13194"/>
    </source>
</evidence>
<dbReference type="InterPro" id="IPR025105">
    <property type="entry name" value="DUF4010"/>
</dbReference>
<protein>
    <submittedName>
        <fullName evidence="4">MgtC/SapB family protein</fullName>
    </submittedName>
</protein>
<dbReference type="AlphaFoldDB" id="A0A9D7JZP2"/>
<dbReference type="Pfam" id="PF02308">
    <property type="entry name" value="MgtC"/>
    <property type="match status" value="1"/>
</dbReference>
<dbReference type="PANTHER" id="PTHR39084">
    <property type="entry name" value="MEMBRANE PROTEIN-RELATED"/>
    <property type="match status" value="1"/>
</dbReference>
<evidence type="ECO:0000256" key="1">
    <source>
        <dbReference type="SAM" id="Phobius"/>
    </source>
</evidence>
<keyword evidence="1" id="KW-0812">Transmembrane</keyword>
<dbReference type="InterPro" id="IPR049177">
    <property type="entry name" value="MgtC_SapB_SrpB_YhiD_N"/>
</dbReference>
<feature type="transmembrane region" description="Helical" evidence="1">
    <location>
        <begin position="95"/>
        <end position="112"/>
    </location>
</feature>
<feature type="transmembrane region" description="Helical" evidence="1">
    <location>
        <begin position="375"/>
        <end position="396"/>
    </location>
</feature>
<reference evidence="4" key="1">
    <citation type="submission" date="2020-10" db="EMBL/GenBank/DDBJ databases">
        <title>Connecting structure to function with the recovery of over 1000 high-quality activated sludge metagenome-assembled genomes encoding full-length rRNA genes using long-read sequencing.</title>
        <authorList>
            <person name="Singleton C.M."/>
            <person name="Petriglieri F."/>
            <person name="Kristensen J.M."/>
            <person name="Kirkegaard R.H."/>
            <person name="Michaelsen T.Y."/>
            <person name="Andersen M.H."/>
            <person name="Karst S.M."/>
            <person name="Dueholm M.S."/>
            <person name="Nielsen P.H."/>
            <person name="Albertsen M."/>
        </authorList>
    </citation>
    <scope>NUCLEOTIDE SEQUENCE</scope>
    <source>
        <strain evidence="4">Hirt_18-Q3-R61-65_BATAC.395</strain>
    </source>
</reference>
<feature type="transmembrane region" description="Helical" evidence="1">
    <location>
        <begin position="233"/>
        <end position="253"/>
    </location>
</feature>
<gene>
    <name evidence="4" type="ORF">IPL58_00910</name>
</gene>
<feature type="transmembrane region" description="Helical" evidence="1">
    <location>
        <begin position="180"/>
        <end position="198"/>
    </location>
</feature>
<feature type="transmembrane region" description="Helical" evidence="1">
    <location>
        <begin position="265"/>
        <end position="289"/>
    </location>
</feature>
<feature type="transmembrane region" description="Helical" evidence="1">
    <location>
        <begin position="66"/>
        <end position="83"/>
    </location>
</feature>
<keyword evidence="1" id="KW-0472">Membrane</keyword>
<keyword evidence="1" id="KW-1133">Transmembrane helix</keyword>
<dbReference type="PANTHER" id="PTHR39084:SF1">
    <property type="entry name" value="DUF4010 DOMAIN-CONTAINING PROTEIN"/>
    <property type="match status" value="1"/>
</dbReference>
<feature type="domain" description="MgtC/SapB/SrpB/YhiD N-terminal" evidence="2">
    <location>
        <begin position="19"/>
        <end position="136"/>
    </location>
</feature>
<dbReference type="Pfam" id="PF13194">
    <property type="entry name" value="DUF4010"/>
    <property type="match status" value="1"/>
</dbReference>
<feature type="transmembrane region" description="Helical" evidence="1">
    <location>
        <begin position="336"/>
        <end position="355"/>
    </location>
</feature>
<evidence type="ECO:0000313" key="5">
    <source>
        <dbReference type="Proteomes" id="UP000886689"/>
    </source>
</evidence>
<comment type="caution">
    <text evidence="4">The sequence shown here is derived from an EMBL/GenBank/DDBJ whole genome shotgun (WGS) entry which is preliminary data.</text>
</comment>
<feature type="transmembrane region" description="Helical" evidence="1">
    <location>
        <begin position="403"/>
        <end position="419"/>
    </location>
</feature>
<feature type="domain" description="DUF4010" evidence="3">
    <location>
        <begin position="185"/>
        <end position="393"/>
    </location>
</feature>
<feature type="transmembrane region" description="Helical" evidence="1">
    <location>
        <begin position="42"/>
        <end position="60"/>
    </location>
</feature>
<dbReference type="EMBL" id="JADJUC010000001">
    <property type="protein sequence ID" value="MBK8522803.1"/>
    <property type="molecule type" value="Genomic_DNA"/>
</dbReference>
<feature type="transmembrane region" description="Helical" evidence="1">
    <location>
        <begin position="309"/>
        <end position="329"/>
    </location>
</feature>
<organism evidence="4 5">
    <name type="scientific">Candidatus Proximibacter danicus</name>
    <dbReference type="NCBI Taxonomy" id="2954365"/>
    <lineage>
        <taxon>Bacteria</taxon>
        <taxon>Pseudomonadati</taxon>
        <taxon>Pseudomonadota</taxon>
        <taxon>Betaproteobacteria</taxon>
        <taxon>Candidatus Proximibacter</taxon>
    </lineage>
</organism>
<feature type="transmembrane region" description="Helical" evidence="1">
    <location>
        <begin position="147"/>
        <end position="165"/>
    </location>
</feature>
<feature type="transmembrane region" description="Helical" evidence="1">
    <location>
        <begin position="118"/>
        <end position="135"/>
    </location>
</feature>
<evidence type="ECO:0000259" key="2">
    <source>
        <dbReference type="Pfam" id="PF02308"/>
    </source>
</evidence>
<sequence length="420" mass="44267">MNNGHLLSDIGLEFIQAFLLSLGIGLLMGLERERNPASRAGLRTFALVSLLGTVCALLAVRTESPWLIAAGLVVVGAMMISAYHRQPDANDPGTTSVVALLLVFCYGAMIWYGYRTLAVMLAILTTVLLYFKAELQTVSKQLTRRDITSVLQFCVLSLIILPILPDRNFGPYDTLNPYQVWWMVVLISGVSLAGYAALRIVGQRHGAPLLGLLGGLASSTATTLVYARHARDSAALIQLSLVVILTANLIVLVRLGTVAAIVQPTILPSLLPVLAGGLIAGAAFVAFAWRKLEGSNELPELDLRNPTELFTALTFGAIYAVVLLLSAALSDHAGSLGLYAVAVVSGLTDVDAISLSSLRLFGQGKLAASEATTAILLATLSNLVFKLGIVASVAGFSLARRTIVAFGAIAAGCIAGWTLI</sequence>
<evidence type="ECO:0000313" key="4">
    <source>
        <dbReference type="EMBL" id="MBK8522803.1"/>
    </source>
</evidence>
<feature type="transmembrane region" description="Helical" evidence="1">
    <location>
        <begin position="12"/>
        <end position="30"/>
    </location>
</feature>
<name>A0A9D7JZP2_9PROT</name>
<dbReference type="Proteomes" id="UP000886689">
    <property type="component" value="Unassembled WGS sequence"/>
</dbReference>